<dbReference type="Proteomes" id="UP000242444">
    <property type="component" value="Unassembled WGS sequence"/>
</dbReference>
<gene>
    <name evidence="2" type="ORF">CFN78_16945</name>
</gene>
<dbReference type="OrthoDB" id="3683428at2"/>
<feature type="region of interest" description="Disordered" evidence="1">
    <location>
        <begin position="275"/>
        <end position="337"/>
    </location>
</feature>
<reference evidence="2 3" key="1">
    <citation type="submission" date="2017-07" db="EMBL/GenBank/DDBJ databases">
        <title>Amycolatopsis antarcticus sp. nov., isolated from the surface of an Antarcticus brown macroalga.</title>
        <authorList>
            <person name="Wang J."/>
            <person name="Leiva S."/>
            <person name="Huang J."/>
            <person name="Huang Y."/>
        </authorList>
    </citation>
    <scope>NUCLEOTIDE SEQUENCE [LARGE SCALE GENOMIC DNA]</scope>
    <source>
        <strain evidence="2 3">AU-G6</strain>
    </source>
</reference>
<feature type="compositionally biased region" description="Basic and acidic residues" evidence="1">
    <location>
        <begin position="279"/>
        <end position="337"/>
    </location>
</feature>
<proteinExistence type="predicted"/>
<comment type="caution">
    <text evidence="2">The sequence shown here is derived from an EMBL/GenBank/DDBJ whole genome shotgun (WGS) entry which is preliminary data.</text>
</comment>
<dbReference type="AlphaFoldDB" id="A0A263D3K5"/>
<keyword evidence="3" id="KW-1185">Reference proteome</keyword>
<dbReference type="RefSeq" id="WP_094863777.1">
    <property type="nucleotide sequence ID" value="NZ_NKYE01000009.1"/>
</dbReference>
<dbReference type="EMBL" id="NKYE01000009">
    <property type="protein sequence ID" value="OZM72207.1"/>
    <property type="molecule type" value="Genomic_DNA"/>
</dbReference>
<sequence>MSWAEDMSAFADYFVEKFDEGRDWYIPDHVEDQANYPYAKDDVREMFDDLARFADVEEALAGAHDQATALGSAASAINPDLCESILAEMDLYLENWQGDSAANFRSHMSGGNGMQLALANCWDRLRGAEYALKAYREVITRFRDDVLEFVSRTQDGVEQAQETEQKITMTLVSAAISVGTAAATAGASAAVATTVLSVGNALQGGATGMSTYMVGGGSKCKIIALMPWEGRAILETATMEMAKVTSAFQAVAAGISGEGLRELRPSRPDLVTDEAFDPDDFHREGQPAEVSDRVSGRDLVREPDRQRPDVPGERNDPDPGQDRPAERGGEVDDSHRG</sequence>
<evidence type="ECO:0000313" key="3">
    <source>
        <dbReference type="Proteomes" id="UP000242444"/>
    </source>
</evidence>
<organism evidence="2 3">
    <name type="scientific">Amycolatopsis antarctica</name>
    <dbReference type="NCBI Taxonomy" id="1854586"/>
    <lineage>
        <taxon>Bacteria</taxon>
        <taxon>Bacillati</taxon>
        <taxon>Actinomycetota</taxon>
        <taxon>Actinomycetes</taxon>
        <taxon>Pseudonocardiales</taxon>
        <taxon>Pseudonocardiaceae</taxon>
        <taxon>Amycolatopsis</taxon>
    </lineage>
</organism>
<protein>
    <submittedName>
        <fullName evidence="2">Uncharacterized protein</fullName>
    </submittedName>
</protein>
<accession>A0A263D3K5</accession>
<dbReference type="InParanoid" id="A0A263D3K5"/>
<name>A0A263D3K5_9PSEU</name>
<evidence type="ECO:0000313" key="2">
    <source>
        <dbReference type="EMBL" id="OZM72207.1"/>
    </source>
</evidence>
<evidence type="ECO:0000256" key="1">
    <source>
        <dbReference type="SAM" id="MobiDB-lite"/>
    </source>
</evidence>